<keyword evidence="2" id="KW-0732">Signal</keyword>
<dbReference type="EMBL" id="CP011923">
    <property type="protein sequence ID" value="AKN88059.1"/>
    <property type="molecule type" value="Genomic_DNA"/>
</dbReference>
<dbReference type="InterPro" id="IPR025738">
    <property type="entry name" value="BatD"/>
</dbReference>
<dbReference type="Proteomes" id="UP000774689">
    <property type="component" value="Unassembled WGS sequence"/>
</dbReference>
<dbReference type="RefSeq" id="WP_014714295.1">
    <property type="nucleotide sequence ID" value="NZ_CP011923.2"/>
</dbReference>
<sequence length="548" mass="61281">MRTKLLKLVSMLLLLIAGLNISYANVTASVDNTHLEYGETFELILHLDDFDTQPDLDVLDKDFTVYNTSTSSKTTVINGKSSSQFEMIVTLMPNRSGNLTIPAIEVGNQSTKPISIKVDKKLSSEEASNYQDIFAIGTLATSETYVNVPVLYTLKLYYSTPILSLNPRNFDIKNSEIKQTNHRRTYQKRINGKMYDVVEESFLIIPHRTGTIAIPAIAMQATIPNTFGQLGTRVKTRVKSFSTDAKFLRVKPIPEKIAIKDWFPASDVKISDNWSAGDTLKEGELLTRTVTIKAKGVLSEDIPKLEFKSSDAFNVYPEKPVLEDVEQGGQLISTATYKIGYMPIKQGKTTVPAIILKWFDIDNSKSQLATIAAKTFDVKKGAIPSTSFNANSQATPQVIKKVVEDTFWRNVAIGLFVLWLITFMLLIKCKLTRKAKNITEEKFVTDDKNPASIKDIKKACVNKDNIQLQKAIIGWANTKSDKQLFSLLEVAEIFPQLKEQLKSLNASIYAGKSFSNYQELLSLIKSTTKNTKSNTLVKGLYEYVGIMK</sequence>
<keyword evidence="1" id="KW-1133">Transmembrane helix</keyword>
<evidence type="ECO:0000313" key="5">
    <source>
        <dbReference type="EMBL" id="NIY56097.1"/>
    </source>
</evidence>
<name>A0AAP6X5E3_9GAMM</name>
<feature type="signal peptide" evidence="2">
    <location>
        <begin position="1"/>
        <end position="24"/>
    </location>
</feature>
<evidence type="ECO:0000259" key="3">
    <source>
        <dbReference type="Pfam" id="PF25607"/>
    </source>
</evidence>
<feature type="chain" id="PRO_5043012471" evidence="2">
    <location>
        <begin position="25"/>
        <end position="548"/>
    </location>
</feature>
<dbReference type="Proteomes" id="UP000035930">
    <property type="component" value="Chromosome"/>
</dbReference>
<keyword evidence="6" id="KW-1185">Reference proteome</keyword>
<dbReference type="EMBL" id="QPQM01000001">
    <property type="protein sequence ID" value="NIY56097.1"/>
    <property type="molecule type" value="Genomic_DNA"/>
</dbReference>
<dbReference type="Pfam" id="PF13584">
    <property type="entry name" value="BatD"/>
    <property type="match status" value="1"/>
</dbReference>
<reference evidence="5" key="3">
    <citation type="journal article" date="2020" name="Int. J. Syst. Evol. Microbiol.">
        <title>Reclassification of Francisella noatunensis subsp. orientalis Ottem et al. 2009 as Francisella orientalis sp. nov., Francisella noatunensis subsp. chilensis subsp. nov. and emended description of Francisella noatunensis.</title>
        <authorList>
            <person name="Ramirez-Paredes J.G."/>
            <person name="Larsson P."/>
            <person name="Thompson K.D."/>
            <person name="Penman D.J."/>
            <person name="Busse H.J."/>
            <person name="Ohrman C."/>
            <person name="Sjodin A."/>
            <person name="Soto E."/>
            <person name="Richards R.H."/>
            <person name="Adams A."/>
            <person name="Colquhoun D.J."/>
        </authorList>
    </citation>
    <scope>NUCLEOTIDE SEQUENCE</scope>
    <source>
        <strain evidence="5">LADL-07285A</strain>
    </source>
</reference>
<feature type="transmembrane region" description="Helical" evidence="1">
    <location>
        <begin position="407"/>
        <end position="427"/>
    </location>
</feature>
<gene>
    <name evidence="5" type="ORF">CHQ83_01255</name>
    <name evidence="4" type="ORF">FNO190_0183</name>
</gene>
<organism evidence="5 7">
    <name type="scientific">Francisella orientalis</name>
    <dbReference type="NCBI Taxonomy" id="299583"/>
    <lineage>
        <taxon>Bacteria</taxon>
        <taxon>Pseudomonadati</taxon>
        <taxon>Pseudomonadota</taxon>
        <taxon>Gammaproteobacteria</taxon>
        <taxon>Thiotrichales</taxon>
        <taxon>Francisellaceae</taxon>
        <taxon>Francisella</taxon>
    </lineage>
</organism>
<keyword evidence="1" id="KW-0812">Transmembrane</keyword>
<dbReference type="Pfam" id="PF25607">
    <property type="entry name" value="DUF7939"/>
    <property type="match status" value="1"/>
</dbReference>
<feature type="domain" description="DUF7939" evidence="3">
    <location>
        <begin position="452"/>
        <end position="526"/>
    </location>
</feature>
<reference evidence="6" key="1">
    <citation type="submission" date="2015-02" db="EMBL/GenBank/DDBJ databases">
        <title>Complete genome sequence of Francisella noatunensis subsp. orientalis FNO190 isolated from farm-raised Nile tilapia in Brazil.</title>
        <authorList>
            <person name="Figueiredo H.C.P."/>
            <person name="Leal C.A.G."/>
            <person name="Pereira F.L."/>
            <person name="Soares S.C."/>
            <person name="Goncalves L.A."/>
            <person name="Dorella F.A."/>
            <person name="Carvalho A.F."/>
            <person name="Azevedo V.A.C."/>
        </authorList>
    </citation>
    <scope>NUCLEOTIDE SEQUENCE [LARGE SCALE GENOMIC DNA]</scope>
    <source>
        <strain evidence="6">FNO190</strain>
    </source>
</reference>
<dbReference type="PANTHER" id="PTHR40940">
    <property type="entry name" value="PROTEIN BATD-RELATED"/>
    <property type="match status" value="1"/>
</dbReference>
<protein>
    <submittedName>
        <fullName evidence="5">Protein BatD</fullName>
    </submittedName>
</protein>
<evidence type="ECO:0000256" key="1">
    <source>
        <dbReference type="SAM" id="Phobius"/>
    </source>
</evidence>
<reference evidence="4" key="2">
    <citation type="submission" date="2017-08" db="EMBL/GenBank/DDBJ databases">
        <title>Complete Genome Sequence of Francisella noatunensis subsp. orientalis strain FNO190.</title>
        <authorList>
            <person name="Pereira F.L."/>
            <person name="Goncalves L.A."/>
            <person name="Guilherme T.C."/>
            <person name="Soares S.C."/>
            <person name="Dorella F.A."/>
            <person name="Carvalho A.F."/>
            <person name="Leibowitz M.P."/>
            <person name="Leal C.A.G."/>
            <person name="Azevedo V.A.C."/>
            <person name="Figueiredo H.C.P."/>
        </authorList>
    </citation>
    <scope>NUCLEOTIDE SEQUENCE</scope>
    <source>
        <strain evidence="4">FNO190</strain>
    </source>
</reference>
<proteinExistence type="predicted"/>
<keyword evidence="1" id="KW-0472">Membrane</keyword>
<dbReference type="InterPro" id="IPR057699">
    <property type="entry name" value="DUF7939"/>
</dbReference>
<dbReference type="PANTHER" id="PTHR40940:SF1">
    <property type="entry name" value="PROTEIN BATD"/>
    <property type="match status" value="1"/>
</dbReference>
<evidence type="ECO:0000313" key="7">
    <source>
        <dbReference type="Proteomes" id="UP000774689"/>
    </source>
</evidence>
<evidence type="ECO:0000313" key="6">
    <source>
        <dbReference type="Proteomes" id="UP000035930"/>
    </source>
</evidence>
<evidence type="ECO:0000256" key="2">
    <source>
        <dbReference type="SAM" id="SignalP"/>
    </source>
</evidence>
<evidence type="ECO:0000313" key="4">
    <source>
        <dbReference type="EMBL" id="AKN88059.1"/>
    </source>
</evidence>
<accession>A0AAP6X5E3</accession>
<dbReference type="GeneID" id="45432377"/>
<dbReference type="AlphaFoldDB" id="A0AAP6X5E3"/>